<dbReference type="Proteomes" id="UP000507536">
    <property type="component" value="Unassembled WGS sequence"/>
</dbReference>
<sequence length="74" mass="7616">MKCFFNMNLMLNHSKNSGIGSDLELYDDFVVGSGVGDDLGVDSGVGDDLGVDSGVGDELGVDSGVDGLLLLADY</sequence>
<protein>
    <submittedName>
        <fullName evidence="1">Uncharacterized protein</fullName>
    </submittedName>
</protein>
<name>A0A1C6WPU9_PLACE</name>
<organism evidence="1">
    <name type="scientific">Plasmodium chabaudi adami</name>
    <dbReference type="NCBI Taxonomy" id="5826"/>
    <lineage>
        <taxon>Eukaryota</taxon>
        <taxon>Sar</taxon>
        <taxon>Alveolata</taxon>
        <taxon>Apicomplexa</taxon>
        <taxon>Aconoidasida</taxon>
        <taxon>Haemosporida</taxon>
        <taxon>Plasmodiidae</taxon>
        <taxon>Plasmodium</taxon>
        <taxon>Plasmodium (Vinckeia)</taxon>
    </lineage>
</organism>
<evidence type="ECO:0000313" key="1">
    <source>
        <dbReference type="EMBL" id="SCL90867.1"/>
    </source>
</evidence>
<accession>A0A1C6WPU9</accession>
<dbReference type="EMBL" id="FMIN01000384">
    <property type="protein sequence ID" value="SCL90867.1"/>
    <property type="molecule type" value="Genomic_DNA"/>
</dbReference>
<proteinExistence type="predicted"/>
<reference evidence="1" key="1">
    <citation type="submission" date="2016-08" db="EMBL/GenBank/DDBJ databases">
        <authorList>
            <consortium name="Pathogen Informatics"/>
        </authorList>
    </citation>
    <scope>NUCLEOTIDE SEQUENCE</scope>
    <source>
        <strain evidence="1">DS</strain>
    </source>
</reference>
<dbReference type="AlphaFoldDB" id="A0A1C6WPU9"/>
<gene>
    <name evidence="1" type="ORF">PCHDS_000536900</name>
</gene>